<dbReference type="GO" id="GO:0016491">
    <property type="term" value="F:oxidoreductase activity"/>
    <property type="evidence" value="ECO:0007669"/>
    <property type="project" value="UniProtKB-KW"/>
</dbReference>
<comment type="caution">
    <text evidence="4">The sequence shown here is derived from an EMBL/GenBank/DDBJ whole genome shotgun (WGS) entry which is preliminary data.</text>
</comment>
<evidence type="ECO:0000256" key="2">
    <source>
        <dbReference type="ARBA" id="ARBA00023002"/>
    </source>
</evidence>
<evidence type="ECO:0000259" key="3">
    <source>
        <dbReference type="SMART" id="SM01008"/>
    </source>
</evidence>
<dbReference type="InterPro" id="IPR016208">
    <property type="entry name" value="Ald_Oxase/xanthine_DH-like"/>
</dbReference>
<gene>
    <name evidence="4" type="ORF">GTOL_12672</name>
</gene>
<feature type="domain" description="Aldehyde oxidase/xanthine dehydrogenase a/b hammerhead" evidence="3">
    <location>
        <begin position="22"/>
        <end position="138"/>
    </location>
</feature>
<dbReference type="InterPro" id="IPR037165">
    <property type="entry name" value="AldOxase/xan_DH_Mopterin-bd_sf"/>
</dbReference>
<dbReference type="Proteomes" id="UP000742786">
    <property type="component" value="Unassembled WGS sequence"/>
</dbReference>
<dbReference type="SMART" id="SM01008">
    <property type="entry name" value="Ald_Xan_dh_C"/>
    <property type="match status" value="1"/>
</dbReference>
<dbReference type="InterPro" id="IPR046867">
    <property type="entry name" value="AldOxase/xan_DH_MoCoBD2"/>
</dbReference>
<accession>A0A916J5U2</accession>
<dbReference type="SUPFAM" id="SSF54665">
    <property type="entry name" value="CO dehydrogenase molybdoprotein N-domain-like"/>
    <property type="match status" value="1"/>
</dbReference>
<dbReference type="RefSeq" id="WP_220636601.1">
    <property type="nucleotide sequence ID" value="NZ_CAJQUM010000001.1"/>
</dbReference>
<dbReference type="Pfam" id="PF20256">
    <property type="entry name" value="MoCoBD_2"/>
    <property type="match status" value="1"/>
</dbReference>
<sequence>MNTTQSSIGVARPRHEDARLTSGRGHFFADIVLPDTLHVVFVRSQHAHARIRSINTEAARHCPGVVAVIVGEDIKEEISPVPQPTVVPNLPGRFPKHWPLAIDKVTFHGAPIAAIVATNPYLAEDAALLVEVDYETLPYIGTPEAAAQPGAQTVHDEWQDNLSFSMSFTGGATAESISKNVAEVDEIFAKAPIVLKETFRTHRTGVTPLETRGVLASWNPEDGLTCWATTQRPHIERLALADVLGLPLHKVRVIAPRDQGGGFGVKAPFYRETALIAWLAKKLKKPVRWLESREENLMLVGHGRDQTHEISFAATADGRILALRDRITADIGDGCLGIYWGFIMPFLGAVFVPSGYNIVKADIHLDCYFTNKPCITPNRAFGWLPGHFAIERMLDQLAKRVGKDPLQIRLLNLVHELPYTSVTGYYMDGGDFIRVLETLAEKIDYNEFRVKQAEALREGRYLGIGLSSSTSLSGVPSALLVTLENQPGYGAATVRIDPNGRVQILEGDAPTGTGHETMFAQVVSQMLGVDPNDVTFVIGDTSNTPFGCGAVGSRGASYTVSALHNAAKIIRTKMARIFAHDLGLKVQPDDVAFEDGRVYLKNDPGKSMQFSDLANRIIMKPVNLPPGEEGGLEATNYFEADKNMISFSAHACIVEVDPVSGEFKIQRYITCEDAGTVINPLTMEGQVQGGVIQGLSNSIFEEFLFDENGQQMTSTLETYKIAIAPDVPHVETIHVVTPTEHAPLGARGMADGIPGQVPAALVNAICDALAPLGIEITELPVRPSQVWEKLQSCSRRGVAGCAN</sequence>
<dbReference type="Pfam" id="PF02738">
    <property type="entry name" value="MoCoBD_1"/>
    <property type="match status" value="1"/>
</dbReference>
<dbReference type="Gene3D" id="3.90.1170.50">
    <property type="entry name" value="Aldehyde oxidase/xanthine dehydrogenase, a/b hammerhead"/>
    <property type="match status" value="1"/>
</dbReference>
<dbReference type="InterPro" id="IPR008274">
    <property type="entry name" value="AldOxase/xan_DH_MoCoBD1"/>
</dbReference>
<protein>
    <submittedName>
        <fullName evidence="4">Xanthine dehydrogenase, molybdenum binding subunit apoprotein</fullName>
    </submittedName>
</protein>
<evidence type="ECO:0000313" key="4">
    <source>
        <dbReference type="EMBL" id="CAG4884789.1"/>
    </source>
</evidence>
<name>A0A916J5U2_9PROT</name>
<dbReference type="Gene3D" id="3.30.365.10">
    <property type="entry name" value="Aldehyde oxidase/xanthine dehydrogenase, molybdopterin binding domain"/>
    <property type="match status" value="4"/>
</dbReference>
<keyword evidence="5" id="KW-1185">Reference proteome</keyword>
<proteinExistence type="predicted"/>
<dbReference type="PANTHER" id="PTHR11908">
    <property type="entry name" value="XANTHINE DEHYDROGENASE"/>
    <property type="match status" value="1"/>
</dbReference>
<dbReference type="SUPFAM" id="SSF56003">
    <property type="entry name" value="Molybdenum cofactor-binding domain"/>
    <property type="match status" value="1"/>
</dbReference>
<keyword evidence="1" id="KW-0500">Molybdenum</keyword>
<dbReference type="Pfam" id="PF01315">
    <property type="entry name" value="Ald_Xan_dh_C"/>
    <property type="match status" value="1"/>
</dbReference>
<dbReference type="InterPro" id="IPR000674">
    <property type="entry name" value="Ald_Oxase/Xan_DH_a/b"/>
</dbReference>
<dbReference type="GO" id="GO:0005506">
    <property type="term" value="F:iron ion binding"/>
    <property type="evidence" value="ECO:0007669"/>
    <property type="project" value="InterPro"/>
</dbReference>
<keyword evidence="2" id="KW-0560">Oxidoreductase</keyword>
<dbReference type="EMBL" id="CAJQUM010000001">
    <property type="protein sequence ID" value="CAG4884789.1"/>
    <property type="molecule type" value="Genomic_DNA"/>
</dbReference>
<dbReference type="AlphaFoldDB" id="A0A916J5U2"/>
<dbReference type="InterPro" id="IPR036856">
    <property type="entry name" value="Ald_Oxase/Xan_DH_a/b_sf"/>
</dbReference>
<organism evidence="4 5">
    <name type="scientific">Georgfuchsia toluolica</name>
    <dbReference type="NCBI Taxonomy" id="424218"/>
    <lineage>
        <taxon>Bacteria</taxon>
        <taxon>Pseudomonadati</taxon>
        <taxon>Pseudomonadota</taxon>
        <taxon>Betaproteobacteria</taxon>
        <taxon>Nitrosomonadales</taxon>
        <taxon>Sterolibacteriaceae</taxon>
        <taxon>Georgfuchsia</taxon>
    </lineage>
</organism>
<evidence type="ECO:0000313" key="5">
    <source>
        <dbReference type="Proteomes" id="UP000742786"/>
    </source>
</evidence>
<evidence type="ECO:0000256" key="1">
    <source>
        <dbReference type="ARBA" id="ARBA00022505"/>
    </source>
</evidence>
<reference evidence="4" key="1">
    <citation type="submission" date="2021-04" db="EMBL/GenBank/DDBJ databases">
        <authorList>
            <person name="Hornung B."/>
        </authorList>
    </citation>
    <scope>NUCLEOTIDE SEQUENCE</scope>
    <source>
        <strain evidence="4">G5G6</strain>
    </source>
</reference>
<dbReference type="PANTHER" id="PTHR11908:SF132">
    <property type="entry name" value="ALDEHYDE OXIDASE 1-RELATED"/>
    <property type="match status" value="1"/>
</dbReference>